<protein>
    <submittedName>
        <fullName evidence="1">ATP-binding protein</fullName>
    </submittedName>
</protein>
<dbReference type="EMBL" id="JBIRYO010000005">
    <property type="protein sequence ID" value="MFI2473750.1"/>
    <property type="molecule type" value="Genomic_DNA"/>
</dbReference>
<keyword evidence="2" id="KW-1185">Reference proteome</keyword>
<dbReference type="SUPFAM" id="SSF52540">
    <property type="entry name" value="P-loop containing nucleoside triphosphate hydrolases"/>
    <property type="match status" value="1"/>
</dbReference>
<dbReference type="RefSeq" id="WP_357406483.1">
    <property type="nucleotide sequence ID" value="NZ_JBEYCD010000008.1"/>
</dbReference>
<dbReference type="PANTHER" id="PTHR34704:SF1">
    <property type="entry name" value="ATPASE"/>
    <property type="match status" value="1"/>
</dbReference>
<keyword evidence="1" id="KW-0067">ATP-binding</keyword>
<sequence>MKKPSDVFDRDNEWAALTRFAGDEAPGASLGVISGRRRQGKSFLLEALCEVAGGFYFSAQEATDTESLASIGDALTRHLQPVVPFAPANWGQVLDVLLRMGSERNLPVVIDEFPYLARANPALPSIIQGAYAPRRPERVASRTRLLLCGSAMSFMGGLLSGNAPLRGRASLELPIQTLNYRQAAKFWGIDDPQLALLVHAVVGGTPAYRTEMIRYDAPRNIADFDDWVVRAILSPGSPMFLEARYLLAEEPDLRDSALYHSVLNAIATGNTGRGGIAGQVGRKTNELAHPLTVLEDAGLISREADAFRANRTDFRIAEPLLTFYHAIMRPFWPQLTLAADTARIWQRAAHRFASNVVGPHFERVCRDWALHFSSTPDSRNRLGDWPVRVSSGTVNDSANRTTHEVDVVAVGHADDGRPPLLGLGEAKWNETMGLGDLERLRRIRDLVAKGGRFDTSGTRLLCFSGIGFSEELQDRQRRGEVELITLAELYGR</sequence>
<evidence type="ECO:0000313" key="2">
    <source>
        <dbReference type="Proteomes" id="UP001611415"/>
    </source>
</evidence>
<keyword evidence="1" id="KW-0547">Nucleotide-binding</keyword>
<dbReference type="Gene3D" id="3.40.50.300">
    <property type="entry name" value="P-loop containing nucleotide triphosphate hydrolases"/>
    <property type="match status" value="1"/>
</dbReference>
<dbReference type="InterPro" id="IPR027417">
    <property type="entry name" value="P-loop_NTPase"/>
</dbReference>
<evidence type="ECO:0000313" key="1">
    <source>
        <dbReference type="EMBL" id="MFI2473750.1"/>
    </source>
</evidence>
<comment type="caution">
    <text evidence="1">The sequence shown here is derived from an EMBL/GenBank/DDBJ whole genome shotgun (WGS) entry which is preliminary data.</text>
</comment>
<gene>
    <name evidence="1" type="ORF">ACH49W_10280</name>
</gene>
<dbReference type="GO" id="GO:0005524">
    <property type="term" value="F:ATP binding"/>
    <property type="evidence" value="ECO:0007669"/>
    <property type="project" value="UniProtKB-KW"/>
</dbReference>
<reference evidence="1 2" key="1">
    <citation type="submission" date="2024-10" db="EMBL/GenBank/DDBJ databases">
        <title>The Natural Products Discovery Center: Release of the First 8490 Sequenced Strains for Exploring Actinobacteria Biosynthetic Diversity.</title>
        <authorList>
            <person name="Kalkreuter E."/>
            <person name="Kautsar S.A."/>
            <person name="Yang D."/>
            <person name="Bader C.D."/>
            <person name="Teijaro C.N."/>
            <person name="Fluegel L."/>
            <person name="Davis C.M."/>
            <person name="Simpson J.R."/>
            <person name="Lauterbach L."/>
            <person name="Steele A.D."/>
            <person name="Gui C."/>
            <person name="Meng S."/>
            <person name="Li G."/>
            <person name="Viehrig K."/>
            <person name="Ye F."/>
            <person name="Su P."/>
            <person name="Kiefer A.F."/>
            <person name="Nichols A."/>
            <person name="Cepeda A.J."/>
            <person name="Yan W."/>
            <person name="Fan B."/>
            <person name="Jiang Y."/>
            <person name="Adhikari A."/>
            <person name="Zheng C.-J."/>
            <person name="Schuster L."/>
            <person name="Cowan T.M."/>
            <person name="Smanski M.J."/>
            <person name="Chevrette M.G."/>
            <person name="De Carvalho L.P.S."/>
            <person name="Shen B."/>
        </authorList>
    </citation>
    <scope>NUCLEOTIDE SEQUENCE [LARGE SCALE GENOMIC DNA]</scope>
    <source>
        <strain evidence="1 2">NPDC019275</strain>
    </source>
</reference>
<proteinExistence type="predicted"/>
<name>A0ABW7WY22_9NOCA</name>
<dbReference type="Proteomes" id="UP001611415">
    <property type="component" value="Unassembled WGS sequence"/>
</dbReference>
<dbReference type="PANTHER" id="PTHR34704">
    <property type="entry name" value="ATPASE"/>
    <property type="match status" value="1"/>
</dbReference>
<organism evidence="1 2">
    <name type="scientific">Nocardia xishanensis</name>
    <dbReference type="NCBI Taxonomy" id="238964"/>
    <lineage>
        <taxon>Bacteria</taxon>
        <taxon>Bacillati</taxon>
        <taxon>Actinomycetota</taxon>
        <taxon>Actinomycetes</taxon>
        <taxon>Mycobacteriales</taxon>
        <taxon>Nocardiaceae</taxon>
        <taxon>Nocardia</taxon>
    </lineage>
</organism>
<accession>A0ABW7WY22</accession>